<feature type="compositionally biased region" description="Basic and acidic residues" evidence="8">
    <location>
        <begin position="62"/>
        <end position="72"/>
    </location>
</feature>
<evidence type="ECO:0000256" key="5">
    <source>
        <dbReference type="ARBA" id="ARBA00022728"/>
    </source>
</evidence>
<evidence type="ECO:0000256" key="7">
    <source>
        <dbReference type="ARBA" id="ARBA00023242"/>
    </source>
</evidence>
<dbReference type="InterPro" id="IPR004098">
    <property type="entry name" value="Prp18"/>
</dbReference>
<dbReference type="SUPFAM" id="SSF158230">
    <property type="entry name" value="PRP4-like"/>
    <property type="match status" value="1"/>
</dbReference>
<feature type="compositionally biased region" description="Basic and acidic residues" evidence="8">
    <location>
        <begin position="98"/>
        <end position="118"/>
    </location>
</feature>
<name>A0A7D9CZ97_DEKBR</name>
<evidence type="ECO:0000313" key="10">
    <source>
        <dbReference type="EMBL" id="VUG18619.1"/>
    </source>
</evidence>
<evidence type="ECO:0000256" key="6">
    <source>
        <dbReference type="ARBA" id="ARBA00023187"/>
    </source>
</evidence>
<sequence length="460" mass="53324">MDFEELLQGEINKKKKVIEESQKGREYVKAVDIEEEELREQQQIDELKLEQEQKLHKGSKQHRFEKGNKESDESNFVSYYGVTKAKEKNEQLLNAEIGLRKLKEPIRRYGESDKDVITRYKKFKYGTAENEERIVDENAAKSESEDEDKSENNDKSNEDKIGEEDESEKDNSEVARSENVDKGRSDDENMDKDRNDNENMDKDRNDNDNDHKGICDNESKTEDTDENKSEEKRNYEVEEDDQKEDNNSTDKHTNSPVEKHTELNVDKNKESIKSTGHTKDTDMITSTKPEESDAVIKIEKNDISKNLHKAAMVCREYIKSVLRQWEESNKAIGNKDQQKKQDALLLETKRWLVPLLVKIKRDELDQDLAITLSTTLYNLQNGKYIEAESNYMELSVGNVAWPIGVASVSIHSRAAQARINGESGGISNIMKDEKMRRWILAVKRVMSFVQRSEKLPLYEK</sequence>
<feature type="domain" description="Prp18" evidence="9">
    <location>
        <begin position="316"/>
        <end position="452"/>
    </location>
</feature>
<dbReference type="PANTHER" id="PTHR13007">
    <property type="entry name" value="PRE-MRNA SPLICING FACTOR-RELATED"/>
    <property type="match status" value="1"/>
</dbReference>
<dbReference type="GO" id="GO:0071021">
    <property type="term" value="C:U2-type post-spliceosomal complex"/>
    <property type="evidence" value="ECO:0007669"/>
    <property type="project" value="TreeGrafter"/>
</dbReference>
<dbReference type="PANTHER" id="PTHR13007:SF19">
    <property type="entry name" value="PRE-MRNA-SPLICING FACTOR 18"/>
    <property type="match status" value="1"/>
</dbReference>
<gene>
    <name evidence="10" type="ORF">DEBR0S3_15940G</name>
</gene>
<feature type="compositionally biased region" description="Basic and acidic residues" evidence="8">
    <location>
        <begin position="169"/>
        <end position="236"/>
    </location>
</feature>
<dbReference type="GO" id="GO:0000350">
    <property type="term" value="P:generation of catalytic spliceosome for second transesterification step"/>
    <property type="evidence" value="ECO:0007669"/>
    <property type="project" value="TreeGrafter"/>
</dbReference>
<feature type="region of interest" description="Disordered" evidence="8">
    <location>
        <begin position="52"/>
        <end position="72"/>
    </location>
</feature>
<feature type="compositionally biased region" description="Basic and acidic residues" evidence="8">
    <location>
        <begin position="130"/>
        <end position="143"/>
    </location>
</feature>
<dbReference type="AlphaFoldDB" id="A0A7D9CZ97"/>
<keyword evidence="4" id="KW-0507">mRNA processing</keyword>
<evidence type="ECO:0000256" key="2">
    <source>
        <dbReference type="ARBA" id="ARBA00008137"/>
    </source>
</evidence>
<evidence type="ECO:0000256" key="3">
    <source>
        <dbReference type="ARBA" id="ARBA00018242"/>
    </source>
</evidence>
<keyword evidence="7" id="KW-0539">Nucleus</keyword>
<dbReference type="SUPFAM" id="SSF47938">
    <property type="entry name" value="Functional domain of the splicing factor Prp18"/>
    <property type="match status" value="1"/>
</dbReference>
<dbReference type="Gene3D" id="1.20.940.10">
    <property type="entry name" value="Functional domain of the splicing factor Prp18"/>
    <property type="match status" value="1"/>
</dbReference>
<dbReference type="InterPro" id="IPR039979">
    <property type="entry name" value="PRPF18"/>
</dbReference>
<dbReference type="Pfam" id="PF02840">
    <property type="entry name" value="Prp18"/>
    <property type="match status" value="1"/>
</dbReference>
<evidence type="ECO:0000256" key="4">
    <source>
        <dbReference type="ARBA" id="ARBA00022664"/>
    </source>
</evidence>
<dbReference type="EMBL" id="CABFWN010000003">
    <property type="protein sequence ID" value="VUG18619.1"/>
    <property type="molecule type" value="Genomic_DNA"/>
</dbReference>
<organism evidence="10 11">
    <name type="scientific">Dekkera bruxellensis</name>
    <name type="common">Brettanomyces custersii</name>
    <dbReference type="NCBI Taxonomy" id="5007"/>
    <lineage>
        <taxon>Eukaryota</taxon>
        <taxon>Fungi</taxon>
        <taxon>Dikarya</taxon>
        <taxon>Ascomycota</taxon>
        <taxon>Saccharomycotina</taxon>
        <taxon>Pichiomycetes</taxon>
        <taxon>Pichiales</taxon>
        <taxon>Pichiaceae</taxon>
        <taxon>Brettanomyces</taxon>
    </lineage>
</organism>
<dbReference type="GO" id="GO:0005682">
    <property type="term" value="C:U5 snRNP"/>
    <property type="evidence" value="ECO:0007669"/>
    <property type="project" value="TreeGrafter"/>
</dbReference>
<protein>
    <recommendedName>
        <fullName evidence="3">Pre-mRNA-splicing factor 18</fullName>
    </recommendedName>
</protein>
<keyword evidence="5" id="KW-0747">Spliceosome</keyword>
<feature type="compositionally biased region" description="Basic and acidic residues" evidence="8">
    <location>
        <begin position="244"/>
        <end position="291"/>
    </location>
</feature>
<reference evidence="10 11" key="1">
    <citation type="submission" date="2019-07" db="EMBL/GenBank/DDBJ databases">
        <authorList>
            <person name="Friedrich A."/>
            <person name="Schacherer J."/>
        </authorList>
    </citation>
    <scope>NUCLEOTIDE SEQUENCE [LARGE SCALE GENOMIC DNA]</scope>
</reference>
<evidence type="ECO:0000256" key="1">
    <source>
        <dbReference type="ARBA" id="ARBA00004123"/>
    </source>
</evidence>
<dbReference type="GO" id="GO:0046540">
    <property type="term" value="C:U4/U6 x U5 tri-snRNP complex"/>
    <property type="evidence" value="ECO:0007669"/>
    <property type="project" value="TreeGrafter"/>
</dbReference>
<accession>A0A7D9CZ97</accession>
<evidence type="ECO:0000256" key="8">
    <source>
        <dbReference type="SAM" id="MobiDB-lite"/>
    </source>
</evidence>
<keyword evidence="11" id="KW-1185">Reference proteome</keyword>
<keyword evidence="6" id="KW-0508">mRNA splicing</keyword>
<comment type="subcellular location">
    <subcellularLocation>
        <location evidence="1">Nucleus</location>
    </subcellularLocation>
</comment>
<feature type="compositionally biased region" description="Basic and acidic residues" evidence="8">
    <location>
        <begin position="150"/>
        <end position="160"/>
    </location>
</feature>
<dbReference type="Proteomes" id="UP000478008">
    <property type="component" value="Unassembled WGS sequence"/>
</dbReference>
<dbReference type="InterPro" id="IPR036285">
    <property type="entry name" value="PRP4-like_sf"/>
</dbReference>
<feature type="region of interest" description="Disordered" evidence="8">
    <location>
        <begin position="93"/>
        <end position="291"/>
    </location>
</feature>
<proteinExistence type="inferred from homology"/>
<comment type="similarity">
    <text evidence="2">Belongs to the PRP18 family.</text>
</comment>
<evidence type="ECO:0000259" key="9">
    <source>
        <dbReference type="Pfam" id="PF02840"/>
    </source>
</evidence>
<evidence type="ECO:0000313" key="11">
    <source>
        <dbReference type="Proteomes" id="UP000478008"/>
    </source>
</evidence>